<evidence type="ECO:0000313" key="4">
    <source>
        <dbReference type="Proteomes" id="UP000634206"/>
    </source>
</evidence>
<keyword evidence="1" id="KW-0732">Signal</keyword>
<dbReference type="EMBL" id="JAENIG010000001">
    <property type="protein sequence ID" value="MBK1853660.1"/>
    <property type="molecule type" value="Genomic_DNA"/>
</dbReference>
<proteinExistence type="predicted"/>
<gene>
    <name evidence="3" type="ORF">JIN83_01700</name>
</gene>
<name>A0AAE2SBX4_9BACT</name>
<sequence length="275" mass="28120">MKINKLIATSSLLAMLPMGAPAALITWSPSVDMYADGVGIDGDQSFVSTNGTGVLAVNGTDVTTQNPTVNGVAFTDVIATTLQAGYTDAGSGVTIQSDVLIGQTDNAFGDGGFSGDTDIFNLIAGGYFGANTITFGGLTIGNTYEIQVFSNDARTTGGRANNSTDWRTGFSDGTQSFADSLTAGTIGESSLNNRTPAPDLTGETSGDYIIGTFVATAATQSFETAGTSDGGTNWTDGGRSQINGIQLRQIAEVPEPSSAALLGLGGLALILRRRK</sequence>
<evidence type="ECO:0000256" key="1">
    <source>
        <dbReference type="SAM" id="SignalP"/>
    </source>
</evidence>
<feature type="signal peptide" evidence="1">
    <location>
        <begin position="1"/>
        <end position="22"/>
    </location>
</feature>
<accession>A0AAE2SBX4</accession>
<feature type="domain" description="Ice-binding protein C-terminal" evidence="2">
    <location>
        <begin position="253"/>
        <end position="274"/>
    </location>
</feature>
<dbReference type="Pfam" id="PF07589">
    <property type="entry name" value="PEP-CTERM"/>
    <property type="match status" value="1"/>
</dbReference>
<dbReference type="NCBIfam" id="TIGR02595">
    <property type="entry name" value="PEP_CTERM"/>
    <property type="match status" value="1"/>
</dbReference>
<protein>
    <submittedName>
        <fullName evidence="3">PEP-CTERM sorting domain-containing protein</fullName>
    </submittedName>
</protein>
<reference evidence="3" key="1">
    <citation type="submission" date="2021-01" db="EMBL/GenBank/DDBJ databases">
        <title>Modified the classification status of verrucomicrobia.</title>
        <authorList>
            <person name="Feng X."/>
        </authorList>
    </citation>
    <scope>NUCLEOTIDE SEQUENCE</scope>
    <source>
        <strain evidence="3">5K15</strain>
    </source>
</reference>
<feature type="chain" id="PRO_5042294775" evidence="1">
    <location>
        <begin position="23"/>
        <end position="275"/>
    </location>
</feature>
<keyword evidence="4" id="KW-1185">Reference proteome</keyword>
<dbReference type="AlphaFoldDB" id="A0AAE2SBX4"/>
<evidence type="ECO:0000259" key="2">
    <source>
        <dbReference type="Pfam" id="PF07589"/>
    </source>
</evidence>
<organism evidence="3 4">
    <name type="scientific">Oceaniferula flava</name>
    <dbReference type="NCBI Taxonomy" id="2800421"/>
    <lineage>
        <taxon>Bacteria</taxon>
        <taxon>Pseudomonadati</taxon>
        <taxon>Verrucomicrobiota</taxon>
        <taxon>Verrucomicrobiia</taxon>
        <taxon>Verrucomicrobiales</taxon>
        <taxon>Verrucomicrobiaceae</taxon>
        <taxon>Oceaniferula</taxon>
    </lineage>
</organism>
<dbReference type="InterPro" id="IPR013424">
    <property type="entry name" value="Ice-binding_C"/>
</dbReference>
<dbReference type="RefSeq" id="WP_309488256.1">
    <property type="nucleotide sequence ID" value="NZ_JAENIG010000001.1"/>
</dbReference>
<evidence type="ECO:0000313" key="3">
    <source>
        <dbReference type="EMBL" id="MBK1853660.1"/>
    </source>
</evidence>
<comment type="caution">
    <text evidence="3">The sequence shown here is derived from an EMBL/GenBank/DDBJ whole genome shotgun (WGS) entry which is preliminary data.</text>
</comment>
<dbReference type="Proteomes" id="UP000634206">
    <property type="component" value="Unassembled WGS sequence"/>
</dbReference>